<feature type="compositionally biased region" description="Basic and acidic residues" evidence="1">
    <location>
        <begin position="366"/>
        <end position="398"/>
    </location>
</feature>
<reference evidence="2 3" key="1">
    <citation type="journal article" date="2020" name="IScience">
        <title>Genome Sequencing of the Endangered Kingdonia uniflora (Circaeasteraceae, Ranunculales) Reveals Potential Mechanisms of Evolutionary Specialization.</title>
        <authorList>
            <person name="Sun Y."/>
            <person name="Deng T."/>
            <person name="Zhang A."/>
            <person name="Moore M.J."/>
            <person name="Landis J.B."/>
            <person name="Lin N."/>
            <person name="Zhang H."/>
            <person name="Zhang X."/>
            <person name="Huang J."/>
            <person name="Zhang X."/>
            <person name="Sun H."/>
            <person name="Wang H."/>
        </authorList>
    </citation>
    <scope>NUCLEOTIDE SEQUENCE [LARGE SCALE GENOMIC DNA]</scope>
    <source>
        <strain evidence="2">TB1705</strain>
        <tissue evidence="2">Leaf</tissue>
    </source>
</reference>
<evidence type="ECO:0000313" key="2">
    <source>
        <dbReference type="EMBL" id="KAF6158837.1"/>
    </source>
</evidence>
<feature type="region of interest" description="Disordered" evidence="1">
    <location>
        <begin position="363"/>
        <end position="418"/>
    </location>
</feature>
<gene>
    <name evidence="2" type="ORF">GIB67_012480</name>
</gene>
<dbReference type="Proteomes" id="UP000541444">
    <property type="component" value="Unassembled WGS sequence"/>
</dbReference>
<accession>A0A7J7MVJ2</accession>
<feature type="region of interest" description="Disordered" evidence="1">
    <location>
        <begin position="67"/>
        <end position="93"/>
    </location>
</feature>
<feature type="compositionally biased region" description="Basic residues" evidence="1">
    <location>
        <begin position="77"/>
        <end position="87"/>
    </location>
</feature>
<dbReference type="EMBL" id="JACGCM010001217">
    <property type="protein sequence ID" value="KAF6158837.1"/>
    <property type="molecule type" value="Genomic_DNA"/>
</dbReference>
<dbReference type="OrthoDB" id="1929023at2759"/>
<dbReference type="SUPFAM" id="SSF50814">
    <property type="entry name" value="Lipocalins"/>
    <property type="match status" value="1"/>
</dbReference>
<proteinExistence type="predicted"/>
<evidence type="ECO:0000313" key="3">
    <source>
        <dbReference type="Proteomes" id="UP000541444"/>
    </source>
</evidence>
<dbReference type="PANTHER" id="PTHR36025:SF1">
    <property type="entry name" value="DIHYDROOROTATE DEHYDROGENASE (DUF3598)"/>
    <property type="match status" value="1"/>
</dbReference>
<sequence length="418" mass="47391">MQSPCLNFKASPPFLGHPNRNLFPRVSCSFHGGNRNPRKPKIEKTKKNNGGDRVKVKEKENVWSVDNDVAKAESSSRSRKRGRRMSKIGKSEKDSSVLVSGAMLMEVETVLEMQRNYTPKRIRELEIRVLIMGINAVSQEPVIKPSWNTFSSSVSGWWKGVGAVFSPITAEMEPIDIGDKSENLFDCYILALVEAVASPSGERSSEIRRMINWVTLNPHGEVQQVEGRSRSKEMVDAKVRSLNFPRFESFDFESSDVLEEDFMGMEPGLVFFEVGFTFLSIKIAYFMIFSQILMYDSLCFNTEAAWFLNGPGDSMGCKDSRRMVDVEAKCVSPRRAKKGKLKPGEDSSRFSLSWASPIGANGWCKMRSEPSREVKSSKDATQAEHEKEETRARDRSEDPFSYEGYKPDWNEEEKKMSD</sequence>
<protein>
    <submittedName>
        <fullName evidence="2">Uncharacterized protein</fullName>
    </submittedName>
</protein>
<evidence type="ECO:0000256" key="1">
    <source>
        <dbReference type="SAM" id="MobiDB-lite"/>
    </source>
</evidence>
<dbReference type="InterPro" id="IPR012674">
    <property type="entry name" value="Calycin"/>
</dbReference>
<keyword evidence="3" id="KW-1185">Reference proteome</keyword>
<feature type="compositionally biased region" description="Basic and acidic residues" evidence="1">
    <location>
        <begin position="405"/>
        <end position="418"/>
    </location>
</feature>
<dbReference type="PANTHER" id="PTHR36025">
    <property type="entry name" value="DIHYDROOROTATE DEHYDROGENASE (DUF3598)"/>
    <property type="match status" value="1"/>
</dbReference>
<feature type="region of interest" description="Disordered" evidence="1">
    <location>
        <begin position="30"/>
        <end position="55"/>
    </location>
</feature>
<dbReference type="AlphaFoldDB" id="A0A7J7MVJ2"/>
<organism evidence="2 3">
    <name type="scientific">Kingdonia uniflora</name>
    <dbReference type="NCBI Taxonomy" id="39325"/>
    <lineage>
        <taxon>Eukaryota</taxon>
        <taxon>Viridiplantae</taxon>
        <taxon>Streptophyta</taxon>
        <taxon>Embryophyta</taxon>
        <taxon>Tracheophyta</taxon>
        <taxon>Spermatophyta</taxon>
        <taxon>Magnoliopsida</taxon>
        <taxon>Ranunculales</taxon>
        <taxon>Circaeasteraceae</taxon>
        <taxon>Kingdonia</taxon>
    </lineage>
</organism>
<feature type="compositionally biased region" description="Basic and acidic residues" evidence="1">
    <location>
        <begin position="40"/>
        <end position="55"/>
    </location>
</feature>
<comment type="caution">
    <text evidence="2">The sequence shown here is derived from an EMBL/GenBank/DDBJ whole genome shotgun (WGS) entry which is preliminary data.</text>
</comment>
<name>A0A7J7MVJ2_9MAGN</name>